<keyword evidence="4" id="KW-0732">Signal</keyword>
<organism evidence="11 12">
    <name type="scientific">Monopterus albus</name>
    <name type="common">Swamp eel</name>
    <dbReference type="NCBI Taxonomy" id="43700"/>
    <lineage>
        <taxon>Eukaryota</taxon>
        <taxon>Metazoa</taxon>
        <taxon>Chordata</taxon>
        <taxon>Craniata</taxon>
        <taxon>Vertebrata</taxon>
        <taxon>Euteleostomi</taxon>
        <taxon>Actinopterygii</taxon>
        <taxon>Neopterygii</taxon>
        <taxon>Teleostei</taxon>
        <taxon>Neoteleostei</taxon>
        <taxon>Acanthomorphata</taxon>
        <taxon>Anabantaria</taxon>
        <taxon>Synbranchiformes</taxon>
        <taxon>Synbranchidae</taxon>
        <taxon>Monopterus</taxon>
    </lineage>
</organism>
<dbReference type="SMART" id="SM00179">
    <property type="entry name" value="EGF_CA"/>
    <property type="match status" value="1"/>
</dbReference>
<dbReference type="InterPro" id="IPR016187">
    <property type="entry name" value="CTDL_fold"/>
</dbReference>
<evidence type="ECO:0000313" key="12">
    <source>
        <dbReference type="Proteomes" id="UP000261600"/>
    </source>
</evidence>
<dbReference type="STRING" id="43700.ENSMALP00000012810"/>
<keyword evidence="12" id="KW-1185">Reference proteome</keyword>
<dbReference type="InterPro" id="IPR018097">
    <property type="entry name" value="EGF_Ca-bd_CS"/>
</dbReference>
<evidence type="ECO:0000256" key="2">
    <source>
        <dbReference type="ARBA" id="ARBA00022553"/>
    </source>
</evidence>
<dbReference type="InterPro" id="IPR016186">
    <property type="entry name" value="C-type_lectin-like/link_sf"/>
</dbReference>
<evidence type="ECO:0000313" key="11">
    <source>
        <dbReference type="Ensembl" id="ENSMALP00000012810.1"/>
    </source>
</evidence>
<keyword evidence="2" id="KW-0597">Phosphoprotein</keyword>
<feature type="transmembrane region" description="Helical" evidence="9">
    <location>
        <begin position="307"/>
        <end position="331"/>
    </location>
</feature>
<keyword evidence="6 9" id="KW-1133">Transmembrane helix</keyword>
<dbReference type="InterPro" id="IPR001881">
    <property type="entry name" value="EGF-like_Ca-bd_dom"/>
</dbReference>
<evidence type="ECO:0000256" key="1">
    <source>
        <dbReference type="ARBA" id="ARBA00004479"/>
    </source>
</evidence>
<evidence type="ECO:0000256" key="3">
    <source>
        <dbReference type="ARBA" id="ARBA00022692"/>
    </source>
</evidence>
<keyword evidence="7 9" id="KW-0472">Membrane</keyword>
<dbReference type="InterPro" id="IPR001304">
    <property type="entry name" value="C-type_lectin-like"/>
</dbReference>
<evidence type="ECO:0000256" key="6">
    <source>
        <dbReference type="ARBA" id="ARBA00022989"/>
    </source>
</evidence>
<evidence type="ECO:0000256" key="7">
    <source>
        <dbReference type="ARBA" id="ARBA00023136"/>
    </source>
</evidence>
<name>A0A3Q3J7S6_MONAL</name>
<reference evidence="11" key="2">
    <citation type="submission" date="2025-09" db="UniProtKB">
        <authorList>
            <consortium name="Ensembl"/>
        </authorList>
    </citation>
    <scope>IDENTIFICATION</scope>
</reference>
<dbReference type="GO" id="GO:0005509">
    <property type="term" value="F:calcium ion binding"/>
    <property type="evidence" value="ECO:0007669"/>
    <property type="project" value="InterPro"/>
</dbReference>
<reference evidence="11" key="1">
    <citation type="submission" date="2025-08" db="UniProtKB">
        <authorList>
            <consortium name="Ensembl"/>
        </authorList>
    </citation>
    <scope>IDENTIFICATION</scope>
</reference>
<feature type="domain" description="C-type lectin" evidence="10">
    <location>
        <begin position="26"/>
        <end position="125"/>
    </location>
</feature>
<dbReference type="PROSITE" id="PS01187">
    <property type="entry name" value="EGF_CA"/>
    <property type="match status" value="1"/>
</dbReference>
<evidence type="ECO:0000256" key="4">
    <source>
        <dbReference type="ARBA" id="ARBA00022729"/>
    </source>
</evidence>
<dbReference type="GO" id="GO:0030246">
    <property type="term" value="F:carbohydrate binding"/>
    <property type="evidence" value="ECO:0007669"/>
    <property type="project" value="UniProtKB-KW"/>
</dbReference>
<dbReference type="InterPro" id="IPR051505">
    <property type="entry name" value="C-type_lectin_domain"/>
</dbReference>
<keyword evidence="8" id="KW-1015">Disulfide bond</keyword>
<dbReference type="PANTHER" id="PTHR14789:SF8">
    <property type="entry name" value="C-TYPE LECTIN DOMAIN FAMILY 14 MEMBER A PRECURSOR-RELATED"/>
    <property type="match status" value="1"/>
</dbReference>
<dbReference type="SUPFAM" id="SSF57196">
    <property type="entry name" value="EGF/Laminin"/>
    <property type="match status" value="1"/>
</dbReference>
<dbReference type="AlphaFoldDB" id="A0A3Q3J7S6"/>
<dbReference type="GO" id="GO:0032502">
    <property type="term" value="P:developmental process"/>
    <property type="evidence" value="ECO:0007669"/>
    <property type="project" value="UniProtKB-ARBA"/>
</dbReference>
<sequence>NKLTTGCIFRQDGIWTLLHPASPPQYTVHDAQVNFDQATKDCSPGVLTTLATVQEYDHVLKLVSEVVSSGSNVTFWVGLKKPKNMCVVSTLPLRGFKWTEDGSDASQQVNWAEEPQKTCTNVRCWGLIPVSYGLTGQTPGGTEANITPAAPKTRLATPKPEPAIPGSGPALGSGLCLRPRIIGARSLSLDPYNSTRIQVDCWSSVRLELHCWGRPAVWRLLDDSPANLTTICHPCNNGFQKDASANCVDINECSAAGGSTLCRHTCLNTEGSYRCICLDENGKHHEEGSSACADSVTVEDSSLLSGVLVPVLIAVAVLVVLVIVVMVTCCLRRRSKKRAVRKMAMNTTDGKDSFATANEKTAT</sequence>
<evidence type="ECO:0000259" key="10">
    <source>
        <dbReference type="PROSITE" id="PS50041"/>
    </source>
</evidence>
<accession>A0A3Q3J7S6</accession>
<dbReference type="PROSITE" id="PS50041">
    <property type="entry name" value="C_TYPE_LECTIN_2"/>
    <property type="match status" value="1"/>
</dbReference>
<evidence type="ECO:0000256" key="5">
    <source>
        <dbReference type="ARBA" id="ARBA00022734"/>
    </source>
</evidence>
<evidence type="ECO:0000256" key="9">
    <source>
        <dbReference type="SAM" id="Phobius"/>
    </source>
</evidence>
<proteinExistence type="predicted"/>
<dbReference type="Ensembl" id="ENSMALT00000013083.1">
    <property type="protein sequence ID" value="ENSMALP00000012810.1"/>
    <property type="gene ID" value="ENSMALG00000009081.1"/>
</dbReference>
<evidence type="ECO:0000256" key="8">
    <source>
        <dbReference type="ARBA" id="ARBA00023157"/>
    </source>
</evidence>
<comment type="subcellular location">
    <subcellularLocation>
        <location evidence="1">Membrane</location>
        <topology evidence="1">Single-pass type I membrane protein</topology>
    </subcellularLocation>
</comment>
<protein>
    <recommendedName>
        <fullName evidence="10">C-type lectin domain-containing protein</fullName>
    </recommendedName>
</protein>
<keyword evidence="3 9" id="KW-0812">Transmembrane</keyword>
<dbReference type="SUPFAM" id="SSF56436">
    <property type="entry name" value="C-type lectin-like"/>
    <property type="match status" value="1"/>
</dbReference>
<dbReference type="Proteomes" id="UP000261600">
    <property type="component" value="Unplaced"/>
</dbReference>
<keyword evidence="5" id="KW-0430">Lectin</keyword>
<dbReference type="PANTHER" id="PTHR14789">
    <property type="entry name" value="CHONDROLECTIN VARIANT CHODLFDELTAE"/>
    <property type="match status" value="1"/>
</dbReference>
<dbReference type="GO" id="GO:0016020">
    <property type="term" value="C:membrane"/>
    <property type="evidence" value="ECO:0007669"/>
    <property type="project" value="UniProtKB-SubCell"/>
</dbReference>
<dbReference type="Gene3D" id="2.10.25.10">
    <property type="entry name" value="Laminin"/>
    <property type="match status" value="1"/>
</dbReference>
<dbReference type="Gene3D" id="3.10.100.10">
    <property type="entry name" value="Mannose-Binding Protein A, subunit A"/>
    <property type="match status" value="1"/>
</dbReference>
<dbReference type="CDD" id="cd00054">
    <property type="entry name" value="EGF_CA"/>
    <property type="match status" value="1"/>
</dbReference>